<feature type="region of interest" description="Disordered" evidence="1">
    <location>
        <begin position="209"/>
        <end position="253"/>
    </location>
</feature>
<evidence type="ECO:0000256" key="2">
    <source>
        <dbReference type="SAM" id="Phobius"/>
    </source>
</evidence>
<feature type="transmembrane region" description="Helical" evidence="2">
    <location>
        <begin position="146"/>
        <end position="167"/>
    </location>
</feature>
<reference evidence="4 5" key="1">
    <citation type="submission" date="2014-07" db="EMBL/GenBank/DDBJ databases">
        <title>Unique and conserved regions in Vibrio harveyi and related species in comparison with the shrimp pathogen Vibrio harveyi CAIM 1792.</title>
        <authorList>
            <person name="Espinoza-Valles I."/>
            <person name="Vora G."/>
            <person name="Leekitcharoenphon P."/>
            <person name="Ussery D."/>
            <person name="Hoj L."/>
            <person name="Gomez-Gil B."/>
        </authorList>
    </citation>
    <scope>NUCLEOTIDE SEQUENCE [LARGE SCALE GENOMIC DNA]</scope>
    <source>
        <strain evidence="5">CAIM 1854 / LMG 25443</strain>
    </source>
</reference>
<dbReference type="Proteomes" id="UP000031586">
    <property type="component" value="Unassembled WGS sequence"/>
</dbReference>
<dbReference type="PATRIC" id="fig|1229493.5.peg.960"/>
<dbReference type="EMBL" id="JPRD01000015">
    <property type="protein sequence ID" value="KIF53141.1"/>
    <property type="molecule type" value="Genomic_DNA"/>
</dbReference>
<feature type="transmembrane region" description="Helical" evidence="2">
    <location>
        <begin position="76"/>
        <end position="94"/>
    </location>
</feature>
<protein>
    <submittedName>
        <fullName evidence="4">Uncharacterized protein</fullName>
    </submittedName>
</protein>
<feature type="transmembrane region" description="Helical" evidence="2">
    <location>
        <begin position="115"/>
        <end position="134"/>
    </location>
</feature>
<gene>
    <name evidence="4" type="ORF">H735_09380</name>
</gene>
<proteinExistence type="predicted"/>
<dbReference type="RefSeq" id="WP_020194318.1">
    <property type="nucleotide sequence ID" value="NZ_BAOH01000005.1"/>
</dbReference>
<comment type="caution">
    <text evidence="4">The sequence shown here is derived from an EMBL/GenBank/DDBJ whole genome shotgun (WGS) entry which is preliminary data.</text>
</comment>
<dbReference type="AlphaFoldDB" id="A0A0C1ZIU2"/>
<evidence type="ECO:0000313" key="4">
    <source>
        <dbReference type="EMBL" id="KIF53141.1"/>
    </source>
</evidence>
<keyword evidence="2" id="KW-0812">Transmembrane</keyword>
<name>A0A0C1ZIU2_9VIBR</name>
<feature type="chain" id="PRO_5002161713" evidence="3">
    <location>
        <begin position="25"/>
        <end position="253"/>
    </location>
</feature>
<evidence type="ECO:0000313" key="5">
    <source>
        <dbReference type="Proteomes" id="UP000031586"/>
    </source>
</evidence>
<keyword evidence="3" id="KW-0732">Signal</keyword>
<evidence type="ECO:0000256" key="3">
    <source>
        <dbReference type="SAM" id="SignalP"/>
    </source>
</evidence>
<keyword evidence="2" id="KW-1133">Transmembrane helix</keyword>
<sequence length="253" mass="28164">MKKYLWGVALFFMVAISFQMNALAESSTTPTTDSEQQINSDDTAADIARQRLHGQKFNSSDDAAEYLQSDDSSTTIRVLGFIGIMIFISFQAHSAAEMFSSPGESRQIKNWNKRILLGCFMAGNAVALFYLYFIDLLHVMVTYTDNHLGAIFIVLFTSIIALGMQIYTAWNFEPEFYDFYDTVYSRGNSSPYTRPQTLQTLDELNRQTANSVNQNQSSSVTQSCGSSTSSPIGSDIDESGQEAVSNVRKISLD</sequence>
<accession>A0A0C1ZIU2</accession>
<feature type="compositionally biased region" description="Low complexity" evidence="1">
    <location>
        <begin position="209"/>
        <end position="234"/>
    </location>
</feature>
<evidence type="ECO:0000256" key="1">
    <source>
        <dbReference type="SAM" id="MobiDB-lite"/>
    </source>
</evidence>
<keyword evidence="2" id="KW-0472">Membrane</keyword>
<organism evidence="4 5">
    <name type="scientific">Vibrio owensii CAIM 1854 = LMG 25443</name>
    <dbReference type="NCBI Taxonomy" id="1229493"/>
    <lineage>
        <taxon>Bacteria</taxon>
        <taxon>Pseudomonadati</taxon>
        <taxon>Pseudomonadota</taxon>
        <taxon>Gammaproteobacteria</taxon>
        <taxon>Vibrionales</taxon>
        <taxon>Vibrionaceae</taxon>
        <taxon>Vibrio</taxon>
    </lineage>
</organism>
<feature type="signal peptide" evidence="3">
    <location>
        <begin position="1"/>
        <end position="24"/>
    </location>
</feature>